<dbReference type="EMBL" id="HBUE01234487">
    <property type="protein sequence ID" value="CAG6546417.1"/>
    <property type="molecule type" value="Transcribed_RNA"/>
</dbReference>
<dbReference type="EMBL" id="HBUE01341376">
    <property type="protein sequence ID" value="CAG6598597.1"/>
    <property type="molecule type" value="Transcribed_RNA"/>
</dbReference>
<dbReference type="EMBL" id="HBUE01083747">
    <property type="protein sequence ID" value="CAG6478735.1"/>
    <property type="molecule type" value="Transcribed_RNA"/>
</dbReference>
<dbReference type="EMBL" id="HBUE01341375">
    <property type="protein sequence ID" value="CAG6598592.1"/>
    <property type="molecule type" value="Transcribed_RNA"/>
</dbReference>
<sequence length="151" mass="15460">MSEAVGPGLLLKNASENLPISVEPNACWKPGRGVTFLSGVAIAGAAAWSPDLSLSAVAVAELPRPFLAEVCFLERFGGLPPPATARPGDGCRLDGELLPGRSWCSKVSEPSAFSRCPPLVAPGCVPPLPVPLLPTGLGLLQVLLPPPPLGL</sequence>
<proteinExistence type="predicted"/>
<dbReference type="AlphaFoldDB" id="A0A8D8PDC3"/>
<dbReference type="EMBL" id="HBUE01234488">
    <property type="protein sequence ID" value="CAG6546422.1"/>
    <property type="molecule type" value="Transcribed_RNA"/>
</dbReference>
<organism evidence="1">
    <name type="scientific">Culex pipiens</name>
    <name type="common">House mosquito</name>
    <dbReference type="NCBI Taxonomy" id="7175"/>
    <lineage>
        <taxon>Eukaryota</taxon>
        <taxon>Metazoa</taxon>
        <taxon>Ecdysozoa</taxon>
        <taxon>Arthropoda</taxon>
        <taxon>Hexapoda</taxon>
        <taxon>Insecta</taxon>
        <taxon>Pterygota</taxon>
        <taxon>Neoptera</taxon>
        <taxon>Endopterygota</taxon>
        <taxon>Diptera</taxon>
        <taxon>Nematocera</taxon>
        <taxon>Culicoidea</taxon>
        <taxon>Culicidae</taxon>
        <taxon>Culicinae</taxon>
        <taxon>Culicini</taxon>
        <taxon>Culex</taxon>
        <taxon>Culex</taxon>
    </lineage>
</organism>
<reference evidence="1" key="1">
    <citation type="submission" date="2021-05" db="EMBL/GenBank/DDBJ databases">
        <authorList>
            <person name="Alioto T."/>
            <person name="Alioto T."/>
            <person name="Gomez Garrido J."/>
        </authorList>
    </citation>
    <scope>NUCLEOTIDE SEQUENCE</scope>
</reference>
<dbReference type="EMBL" id="HBUE01083746">
    <property type="protein sequence ID" value="CAG6478732.1"/>
    <property type="molecule type" value="Transcribed_RNA"/>
</dbReference>
<accession>A0A8D8PDC3</accession>
<protein>
    <submittedName>
        <fullName evidence="1">(northern house mosquito) hypothetical protein</fullName>
    </submittedName>
</protein>
<evidence type="ECO:0000313" key="1">
    <source>
        <dbReference type="EMBL" id="CAG6598597.1"/>
    </source>
</evidence>
<name>A0A8D8PDC3_CULPI</name>